<evidence type="ECO:0000256" key="2">
    <source>
        <dbReference type="SAM" id="MobiDB-lite"/>
    </source>
</evidence>
<dbReference type="AlphaFoldDB" id="A0A840IRF1"/>
<sequence>MHPQPVHPEEPEEAAGPSEVPARAQPDAPVPEPASWANLPAAVRERIAELTAAAVAKLPAADVPRQLRPVAKFAPAKRAKLGGTALLSALGDSAQFRTAVLEWLREHRTDALDPNAGDTVVAAAAAVLLGESGAAGRVRLVAKNAEETALRAERDAVLARNQRLEAEVVELRAELEHAREAVDSARGEREGEVEKLLRRLREQGMQLRQAKDAAEAARAELRTGGAEQQLELEALTAKLERERRRVAAERTRAERAVADAEMARQSAREAREADEVRLALLVDTIDGAVHGLRRELALGDRGARPADMVSGARSGLGPGGRIPDIVSLDRHLALPNVHLIVDGYNVTKTGYPELALADQRDRLVHQMSALAARTSAEVTVVFDGAGVLSVPASVPRGVRVLFSERGVLADDVIRSLVSAEPKGRPMVVATSDRAVADSVRAAGAHPVPSAVLVSRLGRV</sequence>
<keyword evidence="1" id="KW-0175">Coiled coil</keyword>
<dbReference type="PANTHER" id="PTHR34547">
    <property type="entry name" value="YACP-LIKE NYN DOMAIN PROTEIN"/>
    <property type="match status" value="1"/>
</dbReference>
<proteinExistence type="predicted"/>
<keyword evidence="3" id="KW-0238">DNA-binding</keyword>
<feature type="region of interest" description="Disordered" evidence="2">
    <location>
        <begin position="1"/>
        <end position="37"/>
    </location>
</feature>
<evidence type="ECO:0000256" key="1">
    <source>
        <dbReference type="SAM" id="Coils"/>
    </source>
</evidence>
<dbReference type="InterPro" id="IPR010298">
    <property type="entry name" value="YacP-like"/>
</dbReference>
<dbReference type="GO" id="GO:0003677">
    <property type="term" value="F:DNA binding"/>
    <property type="evidence" value="ECO:0007669"/>
    <property type="project" value="UniProtKB-KW"/>
</dbReference>
<dbReference type="Pfam" id="PF05991">
    <property type="entry name" value="NYN_YacP"/>
    <property type="match status" value="1"/>
</dbReference>
<gene>
    <name evidence="3" type="ORF">BJY18_002626</name>
</gene>
<dbReference type="Proteomes" id="UP000581769">
    <property type="component" value="Unassembled WGS sequence"/>
</dbReference>
<comment type="caution">
    <text evidence="3">The sequence shown here is derived from an EMBL/GenBank/DDBJ whole genome shotgun (WGS) entry which is preliminary data.</text>
</comment>
<evidence type="ECO:0000313" key="4">
    <source>
        <dbReference type="Proteomes" id="UP000581769"/>
    </source>
</evidence>
<dbReference type="EMBL" id="JACHMG010000001">
    <property type="protein sequence ID" value="MBB4685141.1"/>
    <property type="molecule type" value="Genomic_DNA"/>
</dbReference>
<reference evidence="3 4" key="1">
    <citation type="submission" date="2020-08" db="EMBL/GenBank/DDBJ databases">
        <title>Sequencing the genomes of 1000 actinobacteria strains.</title>
        <authorList>
            <person name="Klenk H.-P."/>
        </authorList>
    </citation>
    <scope>NUCLEOTIDE SEQUENCE [LARGE SCALE GENOMIC DNA]</scope>
    <source>
        <strain evidence="3 4">DSM 45859</strain>
    </source>
</reference>
<dbReference type="RefSeq" id="WP_184780209.1">
    <property type="nucleotide sequence ID" value="NZ_JACHMG010000001.1"/>
</dbReference>
<accession>A0A840IRF1</accession>
<protein>
    <submittedName>
        <fullName evidence="3">Putative RNA-binding protein with PIN domain/DNA-binding transcriptional MerR regulator</fullName>
    </submittedName>
</protein>
<organism evidence="3 4">
    <name type="scientific">Amycolatopsis jiangsuensis</name>
    <dbReference type="NCBI Taxonomy" id="1181879"/>
    <lineage>
        <taxon>Bacteria</taxon>
        <taxon>Bacillati</taxon>
        <taxon>Actinomycetota</taxon>
        <taxon>Actinomycetes</taxon>
        <taxon>Pseudonocardiales</taxon>
        <taxon>Pseudonocardiaceae</taxon>
        <taxon>Amycolatopsis</taxon>
    </lineage>
</organism>
<dbReference type="PANTHER" id="PTHR34547:SF1">
    <property type="entry name" value="YACP-LIKE NYN DOMAIN PROTEIN"/>
    <property type="match status" value="1"/>
</dbReference>
<evidence type="ECO:0000313" key="3">
    <source>
        <dbReference type="EMBL" id="MBB4685141.1"/>
    </source>
</evidence>
<name>A0A840IRF1_9PSEU</name>
<feature type="coiled-coil region" evidence="1">
    <location>
        <begin position="142"/>
        <end position="273"/>
    </location>
</feature>
<keyword evidence="4" id="KW-1185">Reference proteome</keyword>